<dbReference type="PANTHER" id="PTHR32114:SF2">
    <property type="entry name" value="ABC TRANSPORTER ABCH.3"/>
    <property type="match status" value="1"/>
</dbReference>
<dbReference type="InterPro" id="IPR038729">
    <property type="entry name" value="Rad50/SbcC_AAA"/>
</dbReference>
<evidence type="ECO:0000256" key="1">
    <source>
        <dbReference type="SAM" id="Coils"/>
    </source>
</evidence>
<comment type="caution">
    <text evidence="4">The sequence shown here is derived from an EMBL/GenBank/DDBJ whole genome shotgun (WGS) entry which is preliminary data.</text>
</comment>
<dbReference type="SUPFAM" id="SSF52540">
    <property type="entry name" value="P-loop containing nucleoside triphosphate hydrolases"/>
    <property type="match status" value="2"/>
</dbReference>
<dbReference type="InterPro" id="IPR027417">
    <property type="entry name" value="P-loop_NTPase"/>
</dbReference>
<feature type="compositionally biased region" description="Basic and acidic residues" evidence="2">
    <location>
        <begin position="654"/>
        <end position="666"/>
    </location>
</feature>
<protein>
    <recommendedName>
        <fullName evidence="3">Rad50/SbcC-type AAA domain-containing protein</fullName>
    </recommendedName>
</protein>
<sequence>MKILTLRLKNLNALQGEWKIDFTAAPFDRTSLFAITGPTGAGKSTLLDAICLALYHQTPRLGDNPGQELMTRHTADALAEVEFEVKGVGYRAFWSQRRAKNHPQGNLQPVRAELARIDDGRILADKINDKRRKVAEITGLDFGRFTKSMLLAQGEFAAFLNADAKQRAELLEELTGTDIYGRISAEVFERHKAAKAQLDTLQLRAAAIQLLSESQLAALADDLRQSQAAELQLQQEQRTGQRHLDWLNQRCRLDEALTGARGKKEDAEGALTLAEPELSRLARGEPAEALRPLLNASAEHALRQRQSAQSLDQQIALRQQEQQRIRPLEDALDSARQACQAQMAYHQRQQQLIDERITPLDQTIAGLARQAESQRRATETLAAQQQQKRLALEGMQADLSRTERQLSDVERFLAGHDNHRHWGAQLPLWRERFDRRRRECQTADELARQKDALSQQQRQWLEEYRALQTETDERRRRADSTRVDVERQARQRDAREQCMPIATLEETWRLSQGRRPQRNALERSLLQYRRHQQDLAAIVARLSGLDVECGDLAAVHDTRRRQWMEKSSLLEEVAARHELELRISDLQEQRTRLQPGQPCPLCGATDHPFATLLPRTAPAETASRRHALEEEVATLTAQSIETETRHHLLQQQRDQTETERQRREADIAAADRQWRRLAAALDCRPLTDDASSAEDWLSEQETREMALGEQLEARRQADRQWQAARDAANEAITAWQTAAGRLALHDQRRETAERDLALVARRLDDQRQLIARLTTEIAADLQPRGLTVPEDHAIDPWMTDRQREWQSWSEQSQRQQALTPAVAALRGEIRHLGDALAEREKDLEHSERQRLQTDNELARAREERRSLIGDESVARIGEALRQQDNLLEQARQRAEQQLQQARERLQQLNGAIDAQRQQLQTLAQAARQAADTLDDALRRSPFADTGELQGALLPPETRERLQALREQLTARRQQTGALLEQAESAWRELAAQRPPTLEEEAQPADVERRLAEINGRLAEHARHQGGIRQQLAGHQARLQEQQTLIAAIAAGEAAYADWGFLNELIGSREGDKFRKFAQGLTLGYLVSLANRQLLRLHDRYQLRRKDDAELELEVVDTWQAEAARDTRTLSGGESFLVSLALALALSDLVSHKTRIDSLFLDEGFGTLDAETLDIALDALDTLNAGGKMIGVISHVEAMKERIPVQIKVRKVNGMGVSRLEARFAVRRGQHQPAHGRLDD</sequence>
<dbReference type="PANTHER" id="PTHR32114">
    <property type="entry name" value="ABC TRANSPORTER ABCH.3"/>
    <property type="match status" value="1"/>
</dbReference>
<feature type="region of interest" description="Disordered" evidence="2">
    <location>
        <begin position="471"/>
        <end position="494"/>
    </location>
</feature>
<organism evidence="4 5">
    <name type="scientific">Martelella alba</name>
    <dbReference type="NCBI Taxonomy" id="2590451"/>
    <lineage>
        <taxon>Bacteria</taxon>
        <taxon>Pseudomonadati</taxon>
        <taxon>Pseudomonadota</taxon>
        <taxon>Alphaproteobacteria</taxon>
        <taxon>Hyphomicrobiales</taxon>
        <taxon>Aurantimonadaceae</taxon>
        <taxon>Martelella</taxon>
    </lineage>
</organism>
<gene>
    <name evidence="4" type="ORF">FCN80_10810</name>
</gene>
<dbReference type="RefSeq" id="WP_136990169.1">
    <property type="nucleotide sequence ID" value="NZ_SZPQ01000014.1"/>
</dbReference>
<keyword evidence="5" id="KW-1185">Reference proteome</keyword>
<feature type="region of interest" description="Disordered" evidence="2">
    <location>
        <begin position="642"/>
        <end position="666"/>
    </location>
</feature>
<dbReference type="EMBL" id="SZPQ01000014">
    <property type="protein sequence ID" value="TKI06322.1"/>
    <property type="molecule type" value="Genomic_DNA"/>
</dbReference>
<dbReference type="Gene3D" id="3.40.50.300">
    <property type="entry name" value="P-loop containing nucleotide triphosphate hydrolases"/>
    <property type="match status" value="2"/>
</dbReference>
<evidence type="ECO:0000256" key="2">
    <source>
        <dbReference type="SAM" id="MobiDB-lite"/>
    </source>
</evidence>
<feature type="coiled-coil region" evidence="1">
    <location>
        <begin position="443"/>
        <end position="470"/>
    </location>
</feature>
<keyword evidence="1" id="KW-0175">Coiled coil</keyword>
<dbReference type="Pfam" id="PF13558">
    <property type="entry name" value="SbcC_Walker_B"/>
    <property type="match status" value="1"/>
</dbReference>
<dbReference type="Pfam" id="PF13476">
    <property type="entry name" value="AAA_23"/>
    <property type="match status" value="1"/>
</dbReference>
<dbReference type="Proteomes" id="UP000305202">
    <property type="component" value="Unassembled WGS sequence"/>
</dbReference>
<evidence type="ECO:0000259" key="3">
    <source>
        <dbReference type="Pfam" id="PF13476"/>
    </source>
</evidence>
<reference evidence="4 5" key="1">
    <citation type="submission" date="2019-04" db="EMBL/GenBank/DDBJ databases">
        <authorList>
            <person name="Li M."/>
            <person name="Gao C."/>
        </authorList>
    </citation>
    <scope>NUCLEOTIDE SEQUENCE [LARGE SCALE GENOMIC DNA]</scope>
    <source>
        <strain evidence="4 5">BGMRC 2031</strain>
    </source>
</reference>
<feature type="domain" description="Rad50/SbcC-type AAA" evidence="3">
    <location>
        <begin position="6"/>
        <end position="203"/>
    </location>
</feature>
<proteinExistence type="predicted"/>
<name>A0ABY2SL09_9HYPH</name>
<accession>A0ABY2SL09</accession>
<evidence type="ECO:0000313" key="4">
    <source>
        <dbReference type="EMBL" id="TKI06322.1"/>
    </source>
</evidence>
<feature type="coiled-coil region" evidence="1">
    <location>
        <begin position="843"/>
        <end position="939"/>
    </location>
</feature>
<evidence type="ECO:0000313" key="5">
    <source>
        <dbReference type="Proteomes" id="UP000305202"/>
    </source>
</evidence>